<gene>
    <name evidence="2" type="ORF">I553_3943</name>
</gene>
<dbReference type="PATRIC" id="fig|1299334.3.peg.1768"/>
<reference evidence="2" key="1">
    <citation type="submission" date="2014-01" db="EMBL/GenBank/DDBJ databases">
        <authorList>
            <person name="Brown-Elliot B."/>
            <person name="Wallace R."/>
            <person name="Lenaerts A."/>
            <person name="Ordway D."/>
            <person name="DeGroote M.A."/>
            <person name="Parker T."/>
            <person name="Sizemore C."/>
            <person name="Tallon L.J."/>
            <person name="Sadzewicz L.K."/>
            <person name="Sengamalay N."/>
            <person name="Fraser C.M."/>
            <person name="Hine E."/>
            <person name="Shefchek K.A."/>
            <person name="Das S.P."/>
            <person name="Tettelin H."/>
        </authorList>
    </citation>
    <scope>NUCLEOTIDE SEQUENCE [LARGE SCALE GENOMIC DNA]</scope>
    <source>
        <strain evidence="2">4042</strain>
    </source>
</reference>
<sequence>MRPRGRGRGIISLKTVAARRTAIFVRSQGFSPHLCAAPGSTFRAWWKQRSRPQRPVPPSSASWPRCADRRAVDGQVAAGIEAIRNEVDINIACSLGMLSASR</sequence>
<dbReference type="AlphaFoldDB" id="X8DL79"/>
<dbReference type="EMBL" id="JAOB01000014">
    <property type="protein sequence ID" value="EUA68478.1"/>
    <property type="molecule type" value="Genomic_DNA"/>
</dbReference>
<proteinExistence type="predicted"/>
<feature type="region of interest" description="Disordered" evidence="1">
    <location>
        <begin position="48"/>
        <end position="67"/>
    </location>
</feature>
<evidence type="ECO:0000313" key="2">
    <source>
        <dbReference type="EMBL" id="EUA68478.1"/>
    </source>
</evidence>
<name>X8DL79_MYCXE</name>
<accession>X8DL79</accession>
<organism evidence="2">
    <name type="scientific">Mycobacterium xenopi 4042</name>
    <dbReference type="NCBI Taxonomy" id="1299334"/>
    <lineage>
        <taxon>Bacteria</taxon>
        <taxon>Bacillati</taxon>
        <taxon>Actinomycetota</taxon>
        <taxon>Actinomycetes</taxon>
        <taxon>Mycobacteriales</taxon>
        <taxon>Mycobacteriaceae</taxon>
        <taxon>Mycobacterium</taxon>
    </lineage>
</organism>
<evidence type="ECO:0000256" key="1">
    <source>
        <dbReference type="SAM" id="MobiDB-lite"/>
    </source>
</evidence>
<protein>
    <submittedName>
        <fullName evidence="2">Uncharacterized protein</fullName>
    </submittedName>
</protein>
<comment type="caution">
    <text evidence="2">The sequence shown here is derived from an EMBL/GenBank/DDBJ whole genome shotgun (WGS) entry which is preliminary data.</text>
</comment>